<keyword evidence="3" id="KW-1185">Reference proteome</keyword>
<accession>A0A2A2KVU4</accession>
<feature type="compositionally biased region" description="Low complexity" evidence="1">
    <location>
        <begin position="115"/>
        <end position="129"/>
    </location>
</feature>
<gene>
    <name evidence="2" type="ORF">WR25_00911</name>
</gene>
<proteinExistence type="predicted"/>
<sequence length="144" mass="16352">MHHFYHFTLSLFSVESYISYPYITEAEELQIFEKTNGNLAKYAKELTRIIFKDTLHLYFKDQHAETRQWVKGIIDFRFPTKNALDYKQKWKNAGAAINSNMQLAGASAEQSQGKAARSSTPSAAASSTPQPVTTRLTRSSRISL</sequence>
<dbReference type="Proteomes" id="UP000218231">
    <property type="component" value="Unassembled WGS sequence"/>
</dbReference>
<reference evidence="2 3" key="1">
    <citation type="journal article" date="2017" name="Curr. Biol.">
        <title>Genome architecture and evolution of a unichromosomal asexual nematode.</title>
        <authorList>
            <person name="Fradin H."/>
            <person name="Zegar C."/>
            <person name="Gutwein M."/>
            <person name="Lucas J."/>
            <person name="Kovtun M."/>
            <person name="Corcoran D."/>
            <person name="Baugh L.R."/>
            <person name="Kiontke K."/>
            <person name="Gunsalus K."/>
            <person name="Fitch D.H."/>
            <person name="Piano F."/>
        </authorList>
    </citation>
    <scope>NUCLEOTIDE SEQUENCE [LARGE SCALE GENOMIC DNA]</scope>
    <source>
        <strain evidence="2">PF1309</strain>
    </source>
</reference>
<organism evidence="2 3">
    <name type="scientific">Diploscapter pachys</name>
    <dbReference type="NCBI Taxonomy" id="2018661"/>
    <lineage>
        <taxon>Eukaryota</taxon>
        <taxon>Metazoa</taxon>
        <taxon>Ecdysozoa</taxon>
        <taxon>Nematoda</taxon>
        <taxon>Chromadorea</taxon>
        <taxon>Rhabditida</taxon>
        <taxon>Rhabditina</taxon>
        <taxon>Rhabditomorpha</taxon>
        <taxon>Rhabditoidea</taxon>
        <taxon>Rhabditidae</taxon>
        <taxon>Diploscapter</taxon>
    </lineage>
</organism>
<protein>
    <submittedName>
        <fullName evidence="2">Uncharacterized protein</fullName>
    </submittedName>
</protein>
<dbReference type="EMBL" id="LIAE01007628">
    <property type="protein sequence ID" value="PAV78022.1"/>
    <property type="molecule type" value="Genomic_DNA"/>
</dbReference>
<comment type="caution">
    <text evidence="2">The sequence shown here is derived from an EMBL/GenBank/DDBJ whole genome shotgun (WGS) entry which is preliminary data.</text>
</comment>
<name>A0A2A2KVU4_9BILA</name>
<dbReference type="AlphaFoldDB" id="A0A2A2KVU4"/>
<feature type="region of interest" description="Disordered" evidence="1">
    <location>
        <begin position="107"/>
        <end position="144"/>
    </location>
</feature>
<evidence type="ECO:0000256" key="1">
    <source>
        <dbReference type="SAM" id="MobiDB-lite"/>
    </source>
</evidence>
<feature type="compositionally biased region" description="Polar residues" evidence="1">
    <location>
        <begin position="130"/>
        <end position="144"/>
    </location>
</feature>
<evidence type="ECO:0000313" key="2">
    <source>
        <dbReference type="EMBL" id="PAV78022.1"/>
    </source>
</evidence>
<dbReference type="OrthoDB" id="5783282at2759"/>
<evidence type="ECO:0000313" key="3">
    <source>
        <dbReference type="Proteomes" id="UP000218231"/>
    </source>
</evidence>